<feature type="chain" id="PRO_5035207656" evidence="5">
    <location>
        <begin position="24"/>
        <end position="354"/>
    </location>
</feature>
<keyword evidence="3" id="KW-0378">Hydrolase</keyword>
<dbReference type="InterPro" id="IPR001087">
    <property type="entry name" value="GDSL"/>
</dbReference>
<evidence type="ECO:0000313" key="7">
    <source>
        <dbReference type="Proteomes" id="UP000734854"/>
    </source>
</evidence>
<dbReference type="InterPro" id="IPR035669">
    <property type="entry name" value="SGNH_plant_lipase-like"/>
</dbReference>
<dbReference type="PANTHER" id="PTHR22835">
    <property type="entry name" value="ZINC FINGER FYVE DOMAIN CONTAINING PROTEIN"/>
    <property type="match status" value="1"/>
</dbReference>
<keyword evidence="7" id="KW-1185">Reference proteome</keyword>
<gene>
    <name evidence="6" type="ORF">ZIOFF_065655</name>
</gene>
<dbReference type="Pfam" id="PF00657">
    <property type="entry name" value="Lipase_GDSL"/>
    <property type="match status" value="1"/>
</dbReference>
<dbReference type="GO" id="GO:0016788">
    <property type="term" value="F:hydrolase activity, acting on ester bonds"/>
    <property type="evidence" value="ECO:0007669"/>
    <property type="project" value="InterPro"/>
</dbReference>
<evidence type="ECO:0000256" key="2">
    <source>
        <dbReference type="ARBA" id="ARBA00022729"/>
    </source>
</evidence>
<proteinExistence type="inferred from homology"/>
<sequence length="354" mass="38845">MASLASFFCSMSMIFLFAAPGRGTKNCFIDSIYSFGDSIADTGNLLRQGAVGIFAPIGRFPYGKTMNNATGRCSDGLLMIDYFALNLNLPLVDPYLLEGADFRSGVNFAVAGSTALDSSFFLQRSIVTPVANKPLKCSRKLEHALILMGEIGGNDYNNAFFQGTSIDSVKSFVPQVVDRIVSAAKEVIDAGAVQLVIPGNFPIGCMPSYLTMFYSSNPSDYDDNNCLKDYNSFAMYHNEQLQAATEKLRQSYPKVALMYADYYQAFMYLLNNAAKLGFDKDSVHEACCGAGGTYNFDIKLMCGLPGTSTCSDPTKYISWDGIHLTQEAYKTMAQALIMQGFAFPNHNIHNQWKC</sequence>
<feature type="signal peptide" evidence="5">
    <location>
        <begin position="1"/>
        <end position="23"/>
    </location>
</feature>
<evidence type="ECO:0000256" key="1">
    <source>
        <dbReference type="ARBA" id="ARBA00008668"/>
    </source>
</evidence>
<dbReference type="Gene3D" id="3.40.50.1110">
    <property type="entry name" value="SGNH hydrolase"/>
    <property type="match status" value="1"/>
</dbReference>
<organism evidence="6 7">
    <name type="scientific">Zingiber officinale</name>
    <name type="common">Ginger</name>
    <name type="synonym">Amomum zingiber</name>
    <dbReference type="NCBI Taxonomy" id="94328"/>
    <lineage>
        <taxon>Eukaryota</taxon>
        <taxon>Viridiplantae</taxon>
        <taxon>Streptophyta</taxon>
        <taxon>Embryophyta</taxon>
        <taxon>Tracheophyta</taxon>
        <taxon>Spermatophyta</taxon>
        <taxon>Magnoliopsida</taxon>
        <taxon>Liliopsida</taxon>
        <taxon>Zingiberales</taxon>
        <taxon>Zingiberaceae</taxon>
        <taxon>Zingiber</taxon>
    </lineage>
</organism>
<evidence type="ECO:0000256" key="3">
    <source>
        <dbReference type="ARBA" id="ARBA00022801"/>
    </source>
</evidence>
<name>A0A8J5K778_ZINOF</name>
<dbReference type="EMBL" id="JACMSC010000018">
    <property type="protein sequence ID" value="KAG6476414.1"/>
    <property type="molecule type" value="Genomic_DNA"/>
</dbReference>
<evidence type="ECO:0000313" key="6">
    <source>
        <dbReference type="EMBL" id="KAG6476414.1"/>
    </source>
</evidence>
<keyword evidence="2 5" id="KW-0732">Signal</keyword>
<evidence type="ECO:0000256" key="4">
    <source>
        <dbReference type="ARBA" id="ARBA00023180"/>
    </source>
</evidence>
<dbReference type="AlphaFoldDB" id="A0A8J5K778"/>
<keyword evidence="4" id="KW-0325">Glycoprotein</keyword>
<comment type="caution">
    <text evidence="6">The sequence shown here is derived from an EMBL/GenBank/DDBJ whole genome shotgun (WGS) entry which is preliminary data.</text>
</comment>
<dbReference type="PANTHER" id="PTHR22835:SF517">
    <property type="entry name" value="GDSL-LIKE LIPASE_ACYLHYDROLASE FAMILY PROTEIN, EXPRESSED"/>
    <property type="match status" value="1"/>
</dbReference>
<dbReference type="Proteomes" id="UP000734854">
    <property type="component" value="Unassembled WGS sequence"/>
</dbReference>
<evidence type="ECO:0000256" key="5">
    <source>
        <dbReference type="SAM" id="SignalP"/>
    </source>
</evidence>
<dbReference type="CDD" id="cd01837">
    <property type="entry name" value="SGNH_plant_lipase_like"/>
    <property type="match status" value="1"/>
</dbReference>
<dbReference type="SUPFAM" id="SSF52266">
    <property type="entry name" value="SGNH hydrolase"/>
    <property type="match status" value="1"/>
</dbReference>
<dbReference type="InterPro" id="IPR036514">
    <property type="entry name" value="SGNH_hydro_sf"/>
</dbReference>
<protein>
    <submittedName>
        <fullName evidence="6">Uncharacterized protein</fullName>
    </submittedName>
</protein>
<accession>A0A8J5K778</accession>
<comment type="similarity">
    <text evidence="1">Belongs to the 'GDSL' lipolytic enzyme family.</text>
</comment>
<reference evidence="6 7" key="1">
    <citation type="submission" date="2020-08" db="EMBL/GenBank/DDBJ databases">
        <title>Plant Genome Project.</title>
        <authorList>
            <person name="Zhang R.-G."/>
        </authorList>
    </citation>
    <scope>NUCLEOTIDE SEQUENCE [LARGE SCALE GENOMIC DNA]</scope>
    <source>
        <tissue evidence="6">Rhizome</tissue>
    </source>
</reference>